<dbReference type="InterPro" id="IPR052058">
    <property type="entry name" value="Alcohol_O-acetyltransferase"/>
</dbReference>
<keyword evidence="2" id="KW-1185">Reference proteome</keyword>
<dbReference type="EMBL" id="CP141886">
    <property type="protein sequence ID" value="WRT68020.1"/>
    <property type="molecule type" value="Genomic_DNA"/>
</dbReference>
<dbReference type="PANTHER" id="PTHR28037:SF1">
    <property type="entry name" value="ALCOHOL O-ACETYLTRANSFERASE 1-RELATED"/>
    <property type="match status" value="1"/>
</dbReference>
<dbReference type="RefSeq" id="XP_062792760.1">
    <property type="nucleotide sequence ID" value="XM_062936709.1"/>
</dbReference>
<dbReference type="Proteomes" id="UP001329825">
    <property type="component" value="Chromosome 6"/>
</dbReference>
<dbReference type="PANTHER" id="PTHR28037">
    <property type="entry name" value="ALCOHOL O-ACETYLTRANSFERASE 1-RELATED"/>
    <property type="match status" value="1"/>
</dbReference>
<reference evidence="1 2" key="1">
    <citation type="submission" date="2024-01" db="EMBL/GenBank/DDBJ databases">
        <title>Comparative genomics of Cryptococcus and Kwoniella reveals pathogenesis evolution and contrasting modes of karyotype evolution via chromosome fusion or intercentromeric recombination.</title>
        <authorList>
            <person name="Coelho M.A."/>
            <person name="David-Palma M."/>
            <person name="Shea T."/>
            <person name="Bowers K."/>
            <person name="McGinley-Smith S."/>
            <person name="Mohammad A.W."/>
            <person name="Gnirke A."/>
            <person name="Yurkov A.M."/>
            <person name="Nowrousian M."/>
            <person name="Sun S."/>
            <person name="Cuomo C.A."/>
            <person name="Heitman J."/>
        </authorList>
    </citation>
    <scope>NUCLEOTIDE SEQUENCE [LARGE SCALE GENOMIC DNA]</scope>
    <source>
        <strain evidence="1">CBS 11374</strain>
    </source>
</reference>
<evidence type="ECO:0000313" key="2">
    <source>
        <dbReference type="Proteomes" id="UP001329825"/>
    </source>
</evidence>
<evidence type="ECO:0008006" key="3">
    <source>
        <dbReference type="Google" id="ProtNLM"/>
    </source>
</evidence>
<gene>
    <name evidence="1" type="ORF">IL334_004995</name>
</gene>
<organism evidence="1 2">
    <name type="scientific">Kwoniella shivajii</name>
    <dbReference type="NCBI Taxonomy" id="564305"/>
    <lineage>
        <taxon>Eukaryota</taxon>
        <taxon>Fungi</taxon>
        <taxon>Dikarya</taxon>
        <taxon>Basidiomycota</taxon>
        <taxon>Agaricomycotina</taxon>
        <taxon>Tremellomycetes</taxon>
        <taxon>Tremellales</taxon>
        <taxon>Cryptococcaceae</taxon>
        <taxon>Kwoniella</taxon>
    </lineage>
</organism>
<accession>A0ABZ1D1X1</accession>
<protein>
    <recommendedName>
        <fullName evidence="3">Alcohol acetyltransferase</fullName>
    </recommendedName>
</protein>
<dbReference type="SUPFAM" id="SSF52777">
    <property type="entry name" value="CoA-dependent acyltransferases"/>
    <property type="match status" value="1"/>
</dbReference>
<evidence type="ECO:0000313" key="1">
    <source>
        <dbReference type="EMBL" id="WRT68020.1"/>
    </source>
</evidence>
<sequence length="484" mass="54175">MSDQGIEKTYCTLHERYSVARRNSGFPAIIVAVIVYPTASALPSSSSLKERIVQLQEHFPLLCSRVEDHRKTKPYFTPNASPWSPEDILSTTVYTPSSTGSKEEEYETLMNQEPRILVEKEDFWFGPAWQIRALSHPSHPDSSRAYLTLAVDHIYLDGRGLLSLLNALVADDIINLPFEKISTPTRLDDTVDIKPSLSFMLPIVIKKLLLPKFPVFIQNYFEQPPAWPSKLIRVSPTNCEPGLSIHLLPSTDVNALKTISKKHGVRTLHGLFKAAWMVSIWSVYRHTLVPFIARASTPRSERDPELGHAYCTGNYVSSHRVEISLSTKDDFWVIAKKIADELLDPKAIAQGRMNMGMLAYIPDGENESPVDVHRPTGWESFFLDEANSPEPFGESISVSNLGVTKLPEGAEDLFWGQESSPYAPPFSTSLIGHEAGMRMVTSWREGSAVIKDEAQKIEKTFGRVLQKLIAGQVDTALEKLTLDK</sequence>
<name>A0ABZ1D1X1_9TREE</name>
<dbReference type="GeneID" id="87957126"/>
<proteinExistence type="predicted"/>